<dbReference type="Proteomes" id="UP000593561">
    <property type="component" value="Unassembled WGS sequence"/>
</dbReference>
<reference evidence="1 2" key="1">
    <citation type="journal article" date="2019" name="Genome Biol. Evol.">
        <title>Insights into the evolution of the New World diploid cottons (Gossypium, subgenus Houzingenia) based on genome sequencing.</title>
        <authorList>
            <person name="Grover C.E."/>
            <person name="Arick M.A. 2nd"/>
            <person name="Thrash A."/>
            <person name="Conover J.L."/>
            <person name="Sanders W.S."/>
            <person name="Peterson D.G."/>
            <person name="Frelichowski J.E."/>
            <person name="Scheffler J.A."/>
            <person name="Scheffler B.E."/>
            <person name="Wendel J.F."/>
        </authorList>
    </citation>
    <scope>NUCLEOTIDE SEQUENCE [LARGE SCALE GENOMIC DNA]</scope>
    <source>
        <strain evidence="1">27</strain>
        <tissue evidence="1">Leaf</tissue>
    </source>
</reference>
<evidence type="ECO:0000313" key="2">
    <source>
        <dbReference type="Proteomes" id="UP000593561"/>
    </source>
</evidence>
<organism evidence="1 2">
    <name type="scientific">Gossypium davidsonii</name>
    <name type="common">Davidson's cotton</name>
    <name type="synonym">Gossypium klotzschianum subsp. davidsonii</name>
    <dbReference type="NCBI Taxonomy" id="34287"/>
    <lineage>
        <taxon>Eukaryota</taxon>
        <taxon>Viridiplantae</taxon>
        <taxon>Streptophyta</taxon>
        <taxon>Embryophyta</taxon>
        <taxon>Tracheophyta</taxon>
        <taxon>Spermatophyta</taxon>
        <taxon>Magnoliopsida</taxon>
        <taxon>eudicotyledons</taxon>
        <taxon>Gunneridae</taxon>
        <taxon>Pentapetalae</taxon>
        <taxon>rosids</taxon>
        <taxon>malvids</taxon>
        <taxon>Malvales</taxon>
        <taxon>Malvaceae</taxon>
        <taxon>Malvoideae</taxon>
        <taxon>Gossypium</taxon>
    </lineage>
</organism>
<feature type="non-terminal residue" evidence="1">
    <location>
        <position position="1"/>
    </location>
</feature>
<protein>
    <submittedName>
        <fullName evidence="1">Uncharacterized protein</fullName>
    </submittedName>
</protein>
<dbReference type="AlphaFoldDB" id="A0A7J8RCC5"/>
<evidence type="ECO:0000313" key="1">
    <source>
        <dbReference type="EMBL" id="MBA0611180.1"/>
    </source>
</evidence>
<name>A0A7J8RCC5_GOSDV</name>
<dbReference type="EMBL" id="JABFAC010000004">
    <property type="protein sequence ID" value="MBA0611180.1"/>
    <property type="molecule type" value="Genomic_DNA"/>
</dbReference>
<accession>A0A7J8RCC5</accession>
<comment type="caution">
    <text evidence="1">The sequence shown here is derived from an EMBL/GenBank/DDBJ whole genome shotgun (WGS) entry which is preliminary data.</text>
</comment>
<keyword evidence="2" id="KW-1185">Reference proteome</keyword>
<gene>
    <name evidence="1" type="ORF">Godav_011883</name>
</gene>
<sequence length="51" mass="6118">HLWIQGYKKEDLFCCSNHNRKYYSSSSRLRYATSKSYDKGSYSRKRCNITS</sequence>
<proteinExistence type="predicted"/>